<dbReference type="RefSeq" id="WP_241765424.1">
    <property type="nucleotide sequence ID" value="NZ_CP113865.1"/>
</dbReference>
<sequence length="41" mass="4780">MSEKTICRIIKNGRLKAVKGPSPYDQQYYLPRNEIDKALQI</sequence>
<dbReference type="EMBL" id="CP113865">
    <property type="protein sequence ID" value="WAM33906.1"/>
    <property type="molecule type" value="Genomic_DNA"/>
</dbReference>
<reference evidence="1" key="1">
    <citation type="submission" date="2022-12" db="EMBL/GenBank/DDBJ databases">
        <authorList>
            <person name="Bing R.G."/>
            <person name="Willard D.J."/>
            <person name="Manesh M.J.H."/>
            <person name="Laemthong T."/>
            <person name="Crosby J.R."/>
            <person name="Kelly R.M."/>
        </authorList>
    </citation>
    <scope>NUCLEOTIDE SEQUENCE</scope>
    <source>
        <strain evidence="1">DSM 8990</strain>
    </source>
</reference>
<organism evidence="1 2">
    <name type="scientific">Caldicellulosiruptor morganii</name>
    <dbReference type="NCBI Taxonomy" id="1387555"/>
    <lineage>
        <taxon>Bacteria</taxon>
        <taxon>Bacillati</taxon>
        <taxon>Bacillota</taxon>
        <taxon>Bacillota incertae sedis</taxon>
        <taxon>Caldicellulosiruptorales</taxon>
        <taxon>Caldicellulosiruptoraceae</taxon>
        <taxon>Caldicellulosiruptor</taxon>
    </lineage>
</organism>
<evidence type="ECO:0008006" key="3">
    <source>
        <dbReference type="Google" id="ProtNLM"/>
    </source>
</evidence>
<evidence type="ECO:0000313" key="1">
    <source>
        <dbReference type="EMBL" id="WAM33906.1"/>
    </source>
</evidence>
<proteinExistence type="predicted"/>
<evidence type="ECO:0000313" key="2">
    <source>
        <dbReference type="Proteomes" id="UP001164909"/>
    </source>
</evidence>
<dbReference type="Proteomes" id="UP001164909">
    <property type="component" value="Chromosome"/>
</dbReference>
<accession>A0ABY7BQU1</accession>
<keyword evidence="2" id="KW-1185">Reference proteome</keyword>
<protein>
    <recommendedName>
        <fullName evidence="3">DNA-binding protein</fullName>
    </recommendedName>
</protein>
<gene>
    <name evidence="1" type="ORF">OTK00_000046</name>
</gene>
<name>A0ABY7BQU1_9FIRM</name>